<dbReference type="STRING" id="1703779.AMJ83_03665"/>
<feature type="transmembrane region" description="Helical" evidence="5">
    <location>
        <begin position="98"/>
        <end position="117"/>
    </location>
</feature>
<reference evidence="7 8" key="1">
    <citation type="journal article" date="2015" name="Microbiome">
        <title>Genomic resolution of linkages in carbon, nitrogen, and sulfur cycling among widespread estuary sediment bacteria.</title>
        <authorList>
            <person name="Baker B.J."/>
            <person name="Lazar C.S."/>
            <person name="Teske A.P."/>
            <person name="Dick G.J."/>
        </authorList>
    </citation>
    <scope>NUCLEOTIDE SEQUENCE [LARGE SCALE GENOMIC DNA]</scope>
    <source>
        <strain evidence="7">SM23_42</strain>
    </source>
</reference>
<dbReference type="GO" id="GO:0140359">
    <property type="term" value="F:ABC-type transporter activity"/>
    <property type="evidence" value="ECO:0007669"/>
    <property type="project" value="InterPro"/>
</dbReference>
<dbReference type="InterPro" id="IPR000412">
    <property type="entry name" value="ABC_2_transport"/>
</dbReference>
<dbReference type="GO" id="GO:0043190">
    <property type="term" value="C:ATP-binding cassette (ABC) transporter complex"/>
    <property type="evidence" value="ECO:0007669"/>
    <property type="project" value="InterPro"/>
</dbReference>
<keyword evidence="3 5" id="KW-1133">Transmembrane helix</keyword>
<feature type="transmembrane region" description="Helical" evidence="5">
    <location>
        <begin position="69"/>
        <end position="92"/>
    </location>
</feature>
<evidence type="ECO:0000259" key="6">
    <source>
        <dbReference type="PROSITE" id="PS51012"/>
    </source>
</evidence>
<accession>A0A0S8FW23</accession>
<evidence type="ECO:0000256" key="2">
    <source>
        <dbReference type="ARBA" id="ARBA00022692"/>
    </source>
</evidence>
<feature type="transmembrane region" description="Helical" evidence="5">
    <location>
        <begin position="153"/>
        <end position="178"/>
    </location>
</feature>
<dbReference type="EMBL" id="LJUJ01000005">
    <property type="protein sequence ID" value="KPK64107.1"/>
    <property type="molecule type" value="Genomic_DNA"/>
</dbReference>
<dbReference type="InterPro" id="IPR051784">
    <property type="entry name" value="Nod_factor_ABC_transporter"/>
</dbReference>
<organism evidence="7 8">
    <name type="scientific">candidate division WOR_3 bacterium SM23_42</name>
    <dbReference type="NCBI Taxonomy" id="1703779"/>
    <lineage>
        <taxon>Bacteria</taxon>
        <taxon>Bacteria division WOR-3</taxon>
    </lineage>
</organism>
<dbReference type="Proteomes" id="UP000051373">
    <property type="component" value="Unassembled WGS sequence"/>
</dbReference>
<evidence type="ECO:0000256" key="4">
    <source>
        <dbReference type="ARBA" id="ARBA00023136"/>
    </source>
</evidence>
<feature type="transmembrane region" description="Helical" evidence="5">
    <location>
        <begin position="129"/>
        <end position="147"/>
    </location>
</feature>
<dbReference type="PROSITE" id="PS51012">
    <property type="entry name" value="ABC_TM2"/>
    <property type="match status" value="1"/>
</dbReference>
<proteinExistence type="inferred from homology"/>
<feature type="domain" description="ABC transmembrane type-2" evidence="6">
    <location>
        <begin position="28"/>
        <end position="265"/>
    </location>
</feature>
<evidence type="ECO:0000256" key="1">
    <source>
        <dbReference type="ARBA" id="ARBA00004141"/>
    </source>
</evidence>
<feature type="transmembrane region" description="Helical" evidence="5">
    <location>
        <begin position="38"/>
        <end position="57"/>
    </location>
</feature>
<comment type="subcellular location">
    <subcellularLocation>
        <location evidence="5">Cell membrane</location>
        <topology evidence="5">Multi-pass membrane protein</topology>
    </subcellularLocation>
    <subcellularLocation>
        <location evidence="1">Membrane</location>
        <topology evidence="1">Multi-pass membrane protein</topology>
    </subcellularLocation>
</comment>
<gene>
    <name evidence="7" type="ORF">AMJ83_03665</name>
</gene>
<dbReference type="PANTHER" id="PTHR43229">
    <property type="entry name" value="NODULATION PROTEIN J"/>
    <property type="match status" value="1"/>
</dbReference>
<sequence>MKDRVFHYLRAINAENIKEWRIELKYKPDFIRQFFEPFVYLFPYFLYGFALLGGRYSEHLRSLTGISDMIAYTFIGYLFIGFLNTACWAMGFSLRKEQWFGTLETIFVAPVPRWVYVAGMALHSTCHQGLIMLIQAVVITTFFAIVLQTSGLFLSLVVVLLMLLGLYGLGIIVAGLTIALKQWWVVSEALATLIVVVTPIAYPLAVLPFVLRKVSMFLPTTYGIIGVRHFLLGEELVVGLPTIILRLSIILVVWLTFGMLVFLIMDRFGRKRGSLSIY</sequence>
<dbReference type="PANTHER" id="PTHR43229:SF6">
    <property type="entry name" value="ABC-TYPE MULTIDRUG TRANSPORT SYSTEM, PERMEASE COMPONENT"/>
    <property type="match status" value="1"/>
</dbReference>
<name>A0A0S8FW23_UNCW3</name>
<keyword evidence="2 5" id="KW-0812">Transmembrane</keyword>
<feature type="transmembrane region" description="Helical" evidence="5">
    <location>
        <begin position="190"/>
        <end position="211"/>
    </location>
</feature>
<evidence type="ECO:0000313" key="8">
    <source>
        <dbReference type="Proteomes" id="UP000051373"/>
    </source>
</evidence>
<dbReference type="InterPro" id="IPR013525">
    <property type="entry name" value="ABC2_TM"/>
</dbReference>
<feature type="transmembrane region" description="Helical" evidence="5">
    <location>
        <begin position="243"/>
        <end position="265"/>
    </location>
</feature>
<comment type="similarity">
    <text evidence="5">Belongs to the ABC-2 integral membrane protein family.</text>
</comment>
<dbReference type="Pfam" id="PF01061">
    <property type="entry name" value="ABC2_membrane"/>
    <property type="match status" value="1"/>
</dbReference>
<evidence type="ECO:0000313" key="7">
    <source>
        <dbReference type="EMBL" id="KPK64107.1"/>
    </source>
</evidence>
<keyword evidence="5" id="KW-1003">Cell membrane</keyword>
<dbReference type="PRINTS" id="PR00164">
    <property type="entry name" value="ABC2TRNSPORT"/>
</dbReference>
<evidence type="ECO:0000256" key="3">
    <source>
        <dbReference type="ARBA" id="ARBA00022989"/>
    </source>
</evidence>
<keyword evidence="5" id="KW-0813">Transport</keyword>
<keyword evidence="4 5" id="KW-0472">Membrane</keyword>
<dbReference type="InterPro" id="IPR047817">
    <property type="entry name" value="ABC2_TM_bact-type"/>
</dbReference>
<dbReference type="AlphaFoldDB" id="A0A0S8FW23"/>
<evidence type="ECO:0000256" key="5">
    <source>
        <dbReference type="RuleBase" id="RU361157"/>
    </source>
</evidence>
<protein>
    <recommendedName>
        <fullName evidence="5">Transport permease protein</fullName>
    </recommendedName>
</protein>
<comment type="caution">
    <text evidence="7">The sequence shown here is derived from an EMBL/GenBank/DDBJ whole genome shotgun (WGS) entry which is preliminary data.</text>
</comment>